<reference evidence="2" key="1">
    <citation type="submission" date="2020-02" db="EMBL/GenBank/DDBJ databases">
        <authorList>
            <person name="Meier V. D."/>
        </authorList>
    </citation>
    <scope>NUCLEOTIDE SEQUENCE</scope>
    <source>
        <strain evidence="2">AVDCRST_MAG54</strain>
    </source>
</reference>
<dbReference type="EMBL" id="CADCTH010000027">
    <property type="protein sequence ID" value="CAA9212194.1"/>
    <property type="molecule type" value="Genomic_DNA"/>
</dbReference>
<feature type="compositionally biased region" description="Low complexity" evidence="1">
    <location>
        <begin position="15"/>
        <end position="35"/>
    </location>
</feature>
<accession>A0A6J4H185</accession>
<evidence type="ECO:0000256" key="1">
    <source>
        <dbReference type="SAM" id="MobiDB-lite"/>
    </source>
</evidence>
<organism evidence="2">
    <name type="scientific">uncultured Actinomycetospora sp</name>
    <dbReference type="NCBI Taxonomy" id="1135996"/>
    <lineage>
        <taxon>Bacteria</taxon>
        <taxon>Bacillati</taxon>
        <taxon>Actinomycetota</taxon>
        <taxon>Actinomycetes</taxon>
        <taxon>Pseudonocardiales</taxon>
        <taxon>Pseudonocardiaceae</taxon>
        <taxon>Actinomycetospora</taxon>
        <taxon>environmental samples</taxon>
    </lineage>
</organism>
<feature type="compositionally biased region" description="Pro residues" evidence="1">
    <location>
        <begin position="1"/>
        <end position="14"/>
    </location>
</feature>
<gene>
    <name evidence="2" type="ORF">AVDCRST_MAG54-165</name>
</gene>
<name>A0A6J4H185_9PSEU</name>
<protein>
    <submittedName>
        <fullName evidence="2">Uncharacterized protein</fullName>
    </submittedName>
</protein>
<proteinExistence type="predicted"/>
<dbReference type="AlphaFoldDB" id="A0A6J4H185"/>
<evidence type="ECO:0000313" key="2">
    <source>
        <dbReference type="EMBL" id="CAA9212194.1"/>
    </source>
</evidence>
<feature type="region of interest" description="Disordered" evidence="1">
    <location>
        <begin position="1"/>
        <end position="46"/>
    </location>
</feature>
<sequence length="152" mass="15046">MSPSPSPPSSPSPAPRRLAVVPPPADDAVARSVDPGGSGDRPEPSTLVPAVLDELVEAAVTIAEDVELVLEDAVGEVLAAGERSLRVLRAAAQSLDAGRAPTVTAGETLAALGGEAAQAVAAVAVTSGYAGRHASRRAATAVGRIALACVRS</sequence>